<comment type="caution">
    <text evidence="1">The sequence shown here is derived from an EMBL/GenBank/DDBJ whole genome shotgun (WGS) entry which is preliminary data.</text>
</comment>
<protein>
    <submittedName>
        <fullName evidence="1">Uncharacterized protein</fullName>
    </submittedName>
</protein>
<proteinExistence type="predicted"/>
<dbReference type="Proteomes" id="UP001165653">
    <property type="component" value="Unassembled WGS sequence"/>
</dbReference>
<keyword evidence="2" id="KW-1185">Reference proteome</keyword>
<accession>A0ABT3G9F2</accession>
<reference evidence="1" key="1">
    <citation type="submission" date="2022-10" db="EMBL/GenBank/DDBJ databases">
        <title>Luteolibacter sp. GHJ8, whole genome shotgun sequencing project.</title>
        <authorList>
            <person name="Zhao G."/>
            <person name="Shen L."/>
        </authorList>
    </citation>
    <scope>NUCLEOTIDE SEQUENCE</scope>
    <source>
        <strain evidence="1">GHJ8</strain>
    </source>
</reference>
<sequence length="142" mass="15973">MRKYYELDLAAPGGPGRRSVSEGGRNPKVYYSLHVVFESWLGDELVHFYPCFLVSKDLGAKFQSAGLTGFELADFETEKDSQFDLVYGGLKLPDFWWLKITGRHGADDFFLSDQYWMIASEDALDVIGTANVPTLAADEYLV</sequence>
<dbReference type="EMBL" id="JAPDDR010000016">
    <property type="protein sequence ID" value="MCW1916478.1"/>
    <property type="molecule type" value="Genomic_DNA"/>
</dbReference>
<dbReference type="RefSeq" id="WP_264516055.1">
    <property type="nucleotide sequence ID" value="NZ_JAPDDR010000016.1"/>
</dbReference>
<evidence type="ECO:0000313" key="2">
    <source>
        <dbReference type="Proteomes" id="UP001165653"/>
    </source>
</evidence>
<organism evidence="1 2">
    <name type="scientific">Luteolibacter rhizosphaerae</name>
    <dbReference type="NCBI Taxonomy" id="2989719"/>
    <lineage>
        <taxon>Bacteria</taxon>
        <taxon>Pseudomonadati</taxon>
        <taxon>Verrucomicrobiota</taxon>
        <taxon>Verrucomicrobiia</taxon>
        <taxon>Verrucomicrobiales</taxon>
        <taxon>Verrucomicrobiaceae</taxon>
        <taxon>Luteolibacter</taxon>
    </lineage>
</organism>
<evidence type="ECO:0000313" key="1">
    <source>
        <dbReference type="EMBL" id="MCW1916478.1"/>
    </source>
</evidence>
<gene>
    <name evidence="1" type="ORF">OJ996_23020</name>
</gene>
<name>A0ABT3G9F2_9BACT</name>